<protein>
    <submittedName>
        <fullName evidence="1">Uncharacterized protein</fullName>
    </submittedName>
</protein>
<accession>A0A7U3ZRQ1</accession>
<geneLocation type="plasmid" evidence="1 2">
    <name>pRUNSL03</name>
</geneLocation>
<dbReference type="AlphaFoldDB" id="A0A7U3ZRQ1"/>
<organism evidence="1 2">
    <name type="scientific">Runella slithyformis (strain ATCC 29530 / DSM 19594 / LMG 11500 / NCIMB 11436 / LSU 4)</name>
    <dbReference type="NCBI Taxonomy" id="761193"/>
    <lineage>
        <taxon>Bacteria</taxon>
        <taxon>Pseudomonadati</taxon>
        <taxon>Bacteroidota</taxon>
        <taxon>Cytophagia</taxon>
        <taxon>Cytophagales</taxon>
        <taxon>Spirosomataceae</taxon>
        <taxon>Runella</taxon>
    </lineage>
</organism>
<keyword evidence="1" id="KW-0614">Plasmid</keyword>
<evidence type="ECO:0000313" key="2">
    <source>
        <dbReference type="Proteomes" id="UP000000493"/>
    </source>
</evidence>
<proteinExistence type="predicted"/>
<dbReference type="Proteomes" id="UP000000493">
    <property type="component" value="Plasmid pRUNSL03"/>
</dbReference>
<reference evidence="1 2" key="2">
    <citation type="journal article" date="2012" name="Stand. Genomic Sci.">
        <title>Complete genome sequence of the aquatic bacterium Runella slithyformis type strain (LSU 4(T)).</title>
        <authorList>
            <person name="Copeland A."/>
            <person name="Zhang X."/>
            <person name="Misra M."/>
            <person name="Lapidus A."/>
            <person name="Nolan M."/>
            <person name="Lucas S."/>
            <person name="Deshpande S."/>
            <person name="Cheng J.F."/>
            <person name="Tapia R."/>
            <person name="Goodwin L.A."/>
            <person name="Pitluck S."/>
            <person name="Liolios K."/>
            <person name="Pagani I."/>
            <person name="Ivanova N."/>
            <person name="Mikhailova N."/>
            <person name="Pati A."/>
            <person name="Chen A."/>
            <person name="Palaniappan K."/>
            <person name="Land M."/>
            <person name="Hauser L."/>
            <person name="Pan C."/>
            <person name="Jeffries C.D."/>
            <person name="Detter J.C."/>
            <person name="Brambilla E.M."/>
            <person name="Rohde M."/>
            <person name="Djao O.D."/>
            <person name="Goker M."/>
            <person name="Sikorski J."/>
            <person name="Tindall B.J."/>
            <person name="Woyke T."/>
            <person name="Bristow J."/>
            <person name="Eisen J.A."/>
            <person name="Markowitz V."/>
            <person name="Hugenholtz P."/>
            <person name="Kyrpides N.C."/>
            <person name="Klenk H.P."/>
            <person name="Mavromatis K."/>
        </authorList>
    </citation>
    <scope>NUCLEOTIDE SEQUENCE [LARGE SCALE GENOMIC DNA]</scope>
    <source>
        <strain evidence="2">ATCC 29530 / DSM 19594 / LMG 11500 / NCIMB 11436 / LSU 4</strain>
    </source>
</reference>
<name>A0A7U3ZRQ1_RUNSL</name>
<sequence>MSKLNSGGDSYCIFFDDINHVTRDNFDRISARFHVNVLHEMRAAIRAQK</sequence>
<evidence type="ECO:0000313" key="1">
    <source>
        <dbReference type="EMBL" id="AEI52141.1"/>
    </source>
</evidence>
<keyword evidence="2" id="KW-1185">Reference proteome</keyword>
<reference evidence="2" key="1">
    <citation type="submission" date="2011-06" db="EMBL/GenBank/DDBJ databases">
        <title>The complete genome of plasmid 3 of Runella slithyformis DSM 19594.</title>
        <authorList>
            <consortium name="US DOE Joint Genome Institute (JGI-PGF)"/>
            <person name="Lucas S."/>
            <person name="Han J."/>
            <person name="Lapidus A."/>
            <person name="Bruce D."/>
            <person name="Goodwin L."/>
            <person name="Pitluck S."/>
            <person name="Peters L."/>
            <person name="Kyrpides N."/>
            <person name="Mavromatis K."/>
            <person name="Ivanova N."/>
            <person name="Ovchinnikova G."/>
            <person name="Zhang X."/>
            <person name="Misra M."/>
            <person name="Detter J.C."/>
            <person name="Tapia R."/>
            <person name="Han C."/>
            <person name="Land M."/>
            <person name="Hauser L."/>
            <person name="Markowitz V."/>
            <person name="Cheng J.-F."/>
            <person name="Hugenholtz P."/>
            <person name="Woyke T."/>
            <person name="Wu D."/>
            <person name="Tindall B."/>
            <person name="Faehrich R."/>
            <person name="Brambilla E."/>
            <person name="Klenk H.-P."/>
            <person name="Eisen J.A."/>
        </authorList>
    </citation>
    <scope>NUCLEOTIDE SEQUENCE [LARGE SCALE GENOMIC DNA]</scope>
    <source>
        <strain evidence="2">ATCC 29530 / DSM 19594 / LMG 11500 / NCIMB 11436 / LSU 4</strain>
        <plasmid evidence="2">pRUNSL03</plasmid>
    </source>
</reference>
<dbReference type="EMBL" id="CP002862">
    <property type="protein sequence ID" value="AEI52141.1"/>
    <property type="molecule type" value="Genomic_DNA"/>
</dbReference>
<gene>
    <name evidence="1" type="ordered locus">Runsl_5844</name>
</gene>
<dbReference type="KEGG" id="rsi:Runsl_5844"/>